<organism evidence="1">
    <name type="scientific">Lepeophtheirus salmonis</name>
    <name type="common">Salmon louse</name>
    <name type="synonym">Caligus salmonis</name>
    <dbReference type="NCBI Taxonomy" id="72036"/>
    <lineage>
        <taxon>Eukaryota</taxon>
        <taxon>Metazoa</taxon>
        <taxon>Ecdysozoa</taxon>
        <taxon>Arthropoda</taxon>
        <taxon>Crustacea</taxon>
        <taxon>Multicrustacea</taxon>
        <taxon>Hexanauplia</taxon>
        <taxon>Copepoda</taxon>
        <taxon>Siphonostomatoida</taxon>
        <taxon>Caligidae</taxon>
        <taxon>Lepeophtheirus</taxon>
    </lineage>
</organism>
<accession>A0A0K2UDQ4</accession>
<sequence length="21" mass="2412">MSCYGLLSSRVSFNAHQLVWI</sequence>
<name>A0A0K2UDQ4_LEPSM</name>
<dbReference type="EMBL" id="HACA01019008">
    <property type="protein sequence ID" value="CDW36369.1"/>
    <property type="molecule type" value="Transcribed_RNA"/>
</dbReference>
<protein>
    <submittedName>
        <fullName evidence="1">Uncharacterized protein</fullName>
    </submittedName>
</protein>
<evidence type="ECO:0000313" key="1">
    <source>
        <dbReference type="EMBL" id="CDW36369.1"/>
    </source>
</evidence>
<proteinExistence type="predicted"/>
<dbReference type="AlphaFoldDB" id="A0A0K2UDQ4"/>
<reference evidence="1" key="1">
    <citation type="submission" date="2014-05" db="EMBL/GenBank/DDBJ databases">
        <authorList>
            <person name="Chronopoulou M."/>
        </authorList>
    </citation>
    <scope>NUCLEOTIDE SEQUENCE</scope>
    <source>
        <tissue evidence="1">Whole organism</tissue>
    </source>
</reference>